<feature type="chain" id="PRO_5046341217" description="Lipocalin-like domain-containing protein" evidence="1">
    <location>
        <begin position="24"/>
        <end position="150"/>
    </location>
</feature>
<evidence type="ECO:0000313" key="2">
    <source>
        <dbReference type="EMBL" id="GAA3553842.1"/>
    </source>
</evidence>
<organism evidence="2 3">
    <name type="scientific">Snuella lapsa</name>
    <dbReference type="NCBI Taxonomy" id="870481"/>
    <lineage>
        <taxon>Bacteria</taxon>
        <taxon>Pseudomonadati</taxon>
        <taxon>Bacteroidota</taxon>
        <taxon>Flavobacteriia</taxon>
        <taxon>Flavobacteriales</taxon>
        <taxon>Flavobacteriaceae</taxon>
        <taxon>Snuella</taxon>
    </lineage>
</organism>
<comment type="caution">
    <text evidence="2">The sequence shown here is derived from an EMBL/GenBank/DDBJ whole genome shotgun (WGS) entry which is preliminary data.</text>
</comment>
<dbReference type="Proteomes" id="UP001500954">
    <property type="component" value="Unassembled WGS sequence"/>
</dbReference>
<dbReference type="RefSeq" id="WP_345003818.1">
    <property type="nucleotide sequence ID" value="NZ_BAABCY010000007.1"/>
</dbReference>
<feature type="signal peptide" evidence="1">
    <location>
        <begin position="1"/>
        <end position="23"/>
    </location>
</feature>
<keyword evidence="1" id="KW-0732">Signal</keyword>
<gene>
    <name evidence="2" type="ORF">GCM10022395_01720</name>
</gene>
<dbReference type="Gene3D" id="2.40.128.20">
    <property type="match status" value="1"/>
</dbReference>
<accession>A0ABP6WS72</accession>
<evidence type="ECO:0000313" key="3">
    <source>
        <dbReference type="Proteomes" id="UP001500954"/>
    </source>
</evidence>
<protein>
    <recommendedName>
        <fullName evidence="4">Lipocalin-like domain-containing protein</fullName>
    </recommendedName>
</protein>
<reference evidence="3" key="1">
    <citation type="journal article" date="2019" name="Int. J. Syst. Evol. Microbiol.">
        <title>The Global Catalogue of Microorganisms (GCM) 10K type strain sequencing project: providing services to taxonomists for standard genome sequencing and annotation.</title>
        <authorList>
            <consortium name="The Broad Institute Genomics Platform"/>
            <consortium name="The Broad Institute Genome Sequencing Center for Infectious Disease"/>
            <person name="Wu L."/>
            <person name="Ma J."/>
        </authorList>
    </citation>
    <scope>NUCLEOTIDE SEQUENCE [LARGE SCALE GENOMIC DNA]</scope>
    <source>
        <strain evidence="3">JCM 17111</strain>
    </source>
</reference>
<keyword evidence="3" id="KW-1185">Reference proteome</keyword>
<proteinExistence type="predicted"/>
<sequence length="150" mass="16694">MKTIQTLALLFVLSITSIQNLTAQTVEAQLTGNWKLDYTATYNHTSTAMRAKLDALPLETRSNITSAYRNRTMTFKTDNSFVMTLADGRKVTGSWALDQANSLLEVTTPNGKVFNYKINSLDSALLVIVLEAQKSANALFPEMHFTKIQN</sequence>
<dbReference type="SUPFAM" id="SSF50814">
    <property type="entry name" value="Lipocalins"/>
    <property type="match status" value="1"/>
</dbReference>
<evidence type="ECO:0000256" key="1">
    <source>
        <dbReference type="SAM" id="SignalP"/>
    </source>
</evidence>
<dbReference type="EMBL" id="BAABCY010000007">
    <property type="protein sequence ID" value="GAA3553842.1"/>
    <property type="molecule type" value="Genomic_DNA"/>
</dbReference>
<evidence type="ECO:0008006" key="4">
    <source>
        <dbReference type="Google" id="ProtNLM"/>
    </source>
</evidence>
<dbReference type="InterPro" id="IPR012674">
    <property type="entry name" value="Calycin"/>
</dbReference>
<name>A0ABP6WS72_9FLAO</name>